<feature type="transmembrane region" description="Helical" evidence="1">
    <location>
        <begin position="67"/>
        <end position="88"/>
    </location>
</feature>
<evidence type="ECO:0000259" key="2">
    <source>
        <dbReference type="Pfam" id="PF13386"/>
    </source>
</evidence>
<reference evidence="3" key="1">
    <citation type="submission" date="2020-02" db="EMBL/GenBank/DDBJ databases">
        <authorList>
            <person name="Shen X.-R."/>
            <person name="Zhang Y.-X."/>
        </authorList>
    </citation>
    <scope>NUCLEOTIDE SEQUENCE</scope>
    <source>
        <strain evidence="3">SYP-B3998</strain>
    </source>
</reference>
<sequence length="246" mass="27216">MYSFLSQLSTFITQPFINAANTEFALFAALFLGFVGSLAPCQISANIAAITYFGNRQAQEQLSWKETFMYLVGKMLVFIILGTLFWIFGQQLANESIYLLAFARKLLGPLLIVVGAFLLGWFSFRLQIGVRLSNLISKQSERVGGTGGAFLLGVAFSLGFCPTMYVLFFGTLMPISLQSSYGVILPPIFAVGTAMPFLLFLGLTIGLNLDRTMIKHAKRWGNHIQKLAGVFLIIFGINDTITYWSI</sequence>
<proteinExistence type="predicted"/>
<feature type="domain" description="Urease accessory protein UreH-like transmembrane" evidence="2">
    <location>
        <begin position="28"/>
        <end position="237"/>
    </location>
</feature>
<evidence type="ECO:0000256" key="1">
    <source>
        <dbReference type="SAM" id="Phobius"/>
    </source>
</evidence>
<keyword evidence="1" id="KW-0812">Transmembrane</keyword>
<protein>
    <submittedName>
        <fullName evidence="3">Sulfite exporter TauE/SafE family protein</fullName>
    </submittedName>
</protein>
<evidence type="ECO:0000313" key="3">
    <source>
        <dbReference type="EMBL" id="NEW08606.1"/>
    </source>
</evidence>
<name>A0A6G4A285_9BACL</name>
<feature type="transmembrane region" description="Helical" evidence="1">
    <location>
        <begin position="29"/>
        <end position="55"/>
    </location>
</feature>
<dbReference type="RefSeq" id="WP_163951639.1">
    <property type="nucleotide sequence ID" value="NZ_JAAIKC010000010.1"/>
</dbReference>
<feature type="transmembrane region" description="Helical" evidence="1">
    <location>
        <begin position="108"/>
        <end position="128"/>
    </location>
</feature>
<dbReference type="PANTHER" id="PTHR31272">
    <property type="entry name" value="CYTOCHROME C-TYPE BIOGENESIS PROTEIN HI_1454-RELATED"/>
    <property type="match status" value="1"/>
</dbReference>
<feature type="transmembrane region" description="Helical" evidence="1">
    <location>
        <begin position="227"/>
        <end position="245"/>
    </location>
</feature>
<comment type="caution">
    <text evidence="3">The sequence shown here is derived from an EMBL/GenBank/DDBJ whole genome shotgun (WGS) entry which is preliminary data.</text>
</comment>
<dbReference type="InterPro" id="IPR051790">
    <property type="entry name" value="Cytochrome_c-biogenesis_DsbD"/>
</dbReference>
<dbReference type="InterPro" id="IPR039447">
    <property type="entry name" value="UreH-like_TM_dom"/>
</dbReference>
<organism evidence="3">
    <name type="scientific">Paenibacillus sp. SYP-B3998</name>
    <dbReference type="NCBI Taxonomy" id="2678564"/>
    <lineage>
        <taxon>Bacteria</taxon>
        <taxon>Bacillati</taxon>
        <taxon>Bacillota</taxon>
        <taxon>Bacilli</taxon>
        <taxon>Bacillales</taxon>
        <taxon>Paenibacillaceae</taxon>
        <taxon>Paenibacillus</taxon>
    </lineage>
</organism>
<feature type="transmembrane region" description="Helical" evidence="1">
    <location>
        <begin position="149"/>
        <end position="172"/>
    </location>
</feature>
<dbReference type="PANTHER" id="PTHR31272:SF4">
    <property type="entry name" value="CYTOCHROME C-TYPE BIOGENESIS PROTEIN HI_1454-RELATED"/>
    <property type="match status" value="1"/>
</dbReference>
<gene>
    <name evidence="3" type="ORF">GK047_21660</name>
</gene>
<accession>A0A6G4A285</accession>
<dbReference type="Pfam" id="PF13386">
    <property type="entry name" value="DsbD_2"/>
    <property type="match status" value="1"/>
</dbReference>
<keyword evidence="1" id="KW-0472">Membrane</keyword>
<feature type="transmembrane region" description="Helical" evidence="1">
    <location>
        <begin position="184"/>
        <end position="207"/>
    </location>
</feature>
<dbReference type="AlphaFoldDB" id="A0A6G4A285"/>
<keyword evidence="1" id="KW-1133">Transmembrane helix</keyword>
<dbReference type="EMBL" id="JAAIKC010000010">
    <property type="protein sequence ID" value="NEW08606.1"/>
    <property type="molecule type" value="Genomic_DNA"/>
</dbReference>